<proteinExistence type="predicted"/>
<organism evidence="4 5">
    <name type="scientific">Prymnesium parvum</name>
    <name type="common">Toxic golden alga</name>
    <dbReference type="NCBI Taxonomy" id="97485"/>
    <lineage>
        <taxon>Eukaryota</taxon>
        <taxon>Haptista</taxon>
        <taxon>Haptophyta</taxon>
        <taxon>Prymnesiophyceae</taxon>
        <taxon>Prymnesiales</taxon>
        <taxon>Prymnesiaceae</taxon>
        <taxon>Prymnesium</taxon>
    </lineage>
</organism>
<gene>
    <name evidence="4" type="ORF">AB1Y20_021177</name>
</gene>
<dbReference type="EMBL" id="JBGBPQ010000007">
    <property type="protein sequence ID" value="KAL1521517.1"/>
    <property type="molecule type" value="Genomic_DNA"/>
</dbReference>
<dbReference type="InterPro" id="IPR006703">
    <property type="entry name" value="G_AIG1"/>
</dbReference>
<evidence type="ECO:0000256" key="1">
    <source>
        <dbReference type="ARBA" id="ARBA00022741"/>
    </source>
</evidence>
<sequence>MEAEVFSVVLVGVTGDGKSSTGNTLCGRQAFRTSDGLCSATAACEHADYLQLGACGLMRVVDTIGLQDTALPAAEVLRRFSLFAERTPLGINAFLFVVRWGRFKPEHEAALDGFEANCGADAISHTLLVFTHCRLSPEELRATLSADVPACLRTRLPRFAGVVGIDNSDPPAARASLHRSLETLAGKERYSNDALAAARARFNAEQEGERAAFAAAVADWRKGSGPVIIEREAAALQASENTS</sequence>
<dbReference type="Gene3D" id="3.40.50.300">
    <property type="entry name" value="P-loop containing nucleotide triphosphate hydrolases"/>
    <property type="match status" value="1"/>
</dbReference>
<dbReference type="Proteomes" id="UP001515480">
    <property type="component" value="Unassembled WGS sequence"/>
</dbReference>
<evidence type="ECO:0000313" key="5">
    <source>
        <dbReference type="Proteomes" id="UP001515480"/>
    </source>
</evidence>
<accession>A0AB34JJN0</accession>
<keyword evidence="1" id="KW-0547">Nucleotide-binding</keyword>
<evidence type="ECO:0000259" key="3">
    <source>
        <dbReference type="PROSITE" id="PS51720"/>
    </source>
</evidence>
<feature type="domain" description="AIG1-type G" evidence="3">
    <location>
        <begin position="3"/>
        <end position="199"/>
    </location>
</feature>
<keyword evidence="5" id="KW-1185">Reference proteome</keyword>
<dbReference type="PROSITE" id="PS51720">
    <property type="entry name" value="G_AIG1"/>
    <property type="match status" value="1"/>
</dbReference>
<protein>
    <recommendedName>
        <fullName evidence="3">AIG1-type G domain-containing protein</fullName>
    </recommendedName>
</protein>
<dbReference type="SUPFAM" id="SSF52540">
    <property type="entry name" value="P-loop containing nucleoside triphosphate hydrolases"/>
    <property type="match status" value="1"/>
</dbReference>
<keyword evidence="2" id="KW-0342">GTP-binding</keyword>
<dbReference type="PANTHER" id="PTHR10903:SF184">
    <property type="entry name" value="GTP-BINDING PROTEIN A"/>
    <property type="match status" value="1"/>
</dbReference>
<reference evidence="4 5" key="1">
    <citation type="journal article" date="2024" name="Science">
        <title>Giant polyketide synthase enzymes in the biosynthesis of giant marine polyether toxins.</title>
        <authorList>
            <person name="Fallon T.R."/>
            <person name="Shende V.V."/>
            <person name="Wierzbicki I.H."/>
            <person name="Pendleton A.L."/>
            <person name="Watervoot N.F."/>
            <person name="Auber R.P."/>
            <person name="Gonzalez D.J."/>
            <person name="Wisecaver J.H."/>
            <person name="Moore B.S."/>
        </authorList>
    </citation>
    <scope>NUCLEOTIDE SEQUENCE [LARGE SCALE GENOMIC DNA]</scope>
    <source>
        <strain evidence="4 5">12B1</strain>
    </source>
</reference>
<dbReference type="InterPro" id="IPR027417">
    <property type="entry name" value="P-loop_NTPase"/>
</dbReference>
<evidence type="ECO:0000313" key="4">
    <source>
        <dbReference type="EMBL" id="KAL1521517.1"/>
    </source>
</evidence>
<comment type="caution">
    <text evidence="4">The sequence shown here is derived from an EMBL/GenBank/DDBJ whole genome shotgun (WGS) entry which is preliminary data.</text>
</comment>
<dbReference type="InterPro" id="IPR045058">
    <property type="entry name" value="GIMA/IAN/Toc"/>
</dbReference>
<dbReference type="AlphaFoldDB" id="A0AB34JJN0"/>
<dbReference type="GO" id="GO:0005525">
    <property type="term" value="F:GTP binding"/>
    <property type="evidence" value="ECO:0007669"/>
    <property type="project" value="UniProtKB-KW"/>
</dbReference>
<dbReference type="PANTHER" id="PTHR10903">
    <property type="entry name" value="GTPASE, IMAP FAMILY MEMBER-RELATED"/>
    <property type="match status" value="1"/>
</dbReference>
<evidence type="ECO:0000256" key="2">
    <source>
        <dbReference type="ARBA" id="ARBA00023134"/>
    </source>
</evidence>
<name>A0AB34JJN0_PRYPA</name>
<dbReference type="Pfam" id="PF04548">
    <property type="entry name" value="AIG1"/>
    <property type="match status" value="1"/>
</dbReference>